<organism evidence="2 3">
    <name type="scientific">Seiridium unicorne</name>
    <dbReference type="NCBI Taxonomy" id="138068"/>
    <lineage>
        <taxon>Eukaryota</taxon>
        <taxon>Fungi</taxon>
        <taxon>Dikarya</taxon>
        <taxon>Ascomycota</taxon>
        <taxon>Pezizomycotina</taxon>
        <taxon>Sordariomycetes</taxon>
        <taxon>Xylariomycetidae</taxon>
        <taxon>Amphisphaeriales</taxon>
        <taxon>Sporocadaceae</taxon>
        <taxon>Seiridium</taxon>
    </lineage>
</organism>
<dbReference type="EMBL" id="JARVKF010000011">
    <property type="protein sequence ID" value="KAK9425881.1"/>
    <property type="molecule type" value="Genomic_DNA"/>
</dbReference>
<evidence type="ECO:0000313" key="2">
    <source>
        <dbReference type="EMBL" id="KAK9425881.1"/>
    </source>
</evidence>
<proteinExistence type="predicted"/>
<evidence type="ECO:0000313" key="3">
    <source>
        <dbReference type="Proteomes" id="UP001408356"/>
    </source>
</evidence>
<feature type="compositionally biased region" description="Acidic residues" evidence="1">
    <location>
        <begin position="71"/>
        <end position="82"/>
    </location>
</feature>
<dbReference type="Proteomes" id="UP001408356">
    <property type="component" value="Unassembled WGS sequence"/>
</dbReference>
<reference evidence="2 3" key="1">
    <citation type="journal article" date="2024" name="J. Plant Pathol.">
        <title>Sequence and assembly of the genome of Seiridium unicorne, isolate CBS 538.82, causal agent of cypress canker disease.</title>
        <authorList>
            <person name="Scali E."/>
            <person name="Rocca G.D."/>
            <person name="Danti R."/>
            <person name="Garbelotto M."/>
            <person name="Barberini S."/>
            <person name="Baroncelli R."/>
            <person name="Emiliani G."/>
        </authorList>
    </citation>
    <scope>NUCLEOTIDE SEQUENCE [LARGE SCALE GENOMIC DNA]</scope>
    <source>
        <strain evidence="2 3">BM-138-508</strain>
    </source>
</reference>
<keyword evidence="3" id="KW-1185">Reference proteome</keyword>
<sequence>MTDQNTNNDNAVVKRKRGRPCKSPASSGLGADEEDPFADSAASSESSPARRKNAPDRSAKRLRTSLAGEEDHQDDYEEDEDEVKEKSSEGHQASDAKLKPRSRKRGGKQHPVSRSERSVYARTPGPVSRKMELDTVPEKMPPTSAEDVMKMMPVTPKDIYGGENFRWWSGKDEDNLQSEDHWSGDEVAQVDHHIKNTAERPLWRIMIHIYGCFPRDLFTYGLKHRIDNQLKAAGGDEFPNLNIPPNMCKSLASLLAHPIWRADISRVRYALQVAVCYRFKDHVLPLGPFTMPQLPRRDVSKDTRDEILWFAWKHTGPGSGDWMEDLFAQLKRVVGKARLEAETEEERCLFKLEEGDVVNVINALDSMFLYGSRRWKTTAVYEEDYKQHRLKRNSHPPRTQEDFESFKKASFLADKRDCTIRYRMKHDDRPLKRHWLDIANGDRRTPSVEYLLDHRRVSLQQKEVLLGYIDVTDRPPGYSLASSILKASWQEKVNVPSGEGFELEDPMALD</sequence>
<accession>A0ABR2VGF5</accession>
<feature type="compositionally biased region" description="Polar residues" evidence="1">
    <location>
        <begin position="1"/>
        <end position="10"/>
    </location>
</feature>
<feature type="compositionally biased region" description="Low complexity" evidence="1">
    <location>
        <begin position="38"/>
        <end position="47"/>
    </location>
</feature>
<protein>
    <submittedName>
        <fullName evidence="2">Uncharacterized protein</fullName>
    </submittedName>
</protein>
<comment type="caution">
    <text evidence="2">The sequence shown here is derived from an EMBL/GenBank/DDBJ whole genome shotgun (WGS) entry which is preliminary data.</text>
</comment>
<evidence type="ECO:0000256" key="1">
    <source>
        <dbReference type="SAM" id="MobiDB-lite"/>
    </source>
</evidence>
<feature type="region of interest" description="Disordered" evidence="1">
    <location>
        <begin position="1"/>
        <end position="131"/>
    </location>
</feature>
<gene>
    <name evidence="2" type="ORF">SUNI508_12859</name>
</gene>
<feature type="compositionally biased region" description="Basic and acidic residues" evidence="1">
    <location>
        <begin position="83"/>
        <end position="98"/>
    </location>
</feature>
<name>A0ABR2VGF5_9PEZI</name>
<feature type="compositionally biased region" description="Basic residues" evidence="1">
    <location>
        <begin position="99"/>
        <end position="108"/>
    </location>
</feature>